<keyword evidence="2 5" id="KW-0028">Amino-acid biosynthesis</keyword>
<evidence type="ECO:0000256" key="4">
    <source>
        <dbReference type="ARBA" id="ARBA00023167"/>
    </source>
</evidence>
<dbReference type="GO" id="GO:0008930">
    <property type="term" value="F:methylthioadenosine nucleosidase activity"/>
    <property type="evidence" value="ECO:0007669"/>
    <property type="project" value="UniProtKB-EC"/>
</dbReference>
<dbReference type="HAMAP" id="MF_01684">
    <property type="entry name" value="Salvage_MtnN"/>
    <property type="match status" value="1"/>
</dbReference>
<comment type="caution">
    <text evidence="7">The sequence shown here is derived from an EMBL/GenBank/DDBJ whole genome shotgun (WGS) entry which is preliminary data.</text>
</comment>
<sequence>MKIAIIGAMEEEVTILRDQMEEKQQQVIAGCEYTEGKMNGADVVLLRSGIGKVSAAMSTTILLEKFKPDYVINTGSAGGFNPELNVGDIVISSEVRHHDVDATVFGYEYGQVPQQPPAFIANEPLLEIAEESGKALEGITVVRGLIATGDSFISNPAQTALIQDKFTALQAVEMEAAAIAQVAHAFDTPFVIIRSLSDIAGKESNISFDQFLEKAALHSANLVMKIVEGIKSK</sequence>
<evidence type="ECO:0000256" key="3">
    <source>
        <dbReference type="ARBA" id="ARBA00022801"/>
    </source>
</evidence>
<dbReference type="Gene3D" id="3.40.50.1580">
    <property type="entry name" value="Nucleoside phosphorylase domain"/>
    <property type="match status" value="1"/>
</dbReference>
<organism evidence="7 8">
    <name type="scientific">Cytobacillus stercorigallinarum</name>
    <dbReference type="NCBI Taxonomy" id="2762240"/>
    <lineage>
        <taxon>Bacteria</taxon>
        <taxon>Bacillati</taxon>
        <taxon>Bacillota</taxon>
        <taxon>Bacilli</taxon>
        <taxon>Bacillales</taxon>
        <taxon>Bacillaceae</taxon>
        <taxon>Cytobacillus</taxon>
    </lineage>
</organism>
<keyword evidence="8" id="KW-1185">Reference proteome</keyword>
<comment type="function">
    <text evidence="5">Catalyzes the irreversible cleavage of the glycosidic bond in both 5'-methylthioadenosine (MTA) and S-adenosylhomocysteine (SAH/AdoHcy) to adenine and the corresponding thioribose, 5'-methylthioribose and S-ribosylhomocysteine, respectively. Also cleaves 5'-deoxyadenosine, a toxic by-product of radical S-adenosylmethionine (SAM) enzymes, into 5-deoxyribose and adenine.</text>
</comment>
<dbReference type="NCBIfam" id="NF004079">
    <property type="entry name" value="PRK05584.1"/>
    <property type="match status" value="1"/>
</dbReference>
<dbReference type="RefSeq" id="WP_191810344.1">
    <property type="nucleotide sequence ID" value="NZ_JACSQT010000001.1"/>
</dbReference>
<feature type="binding site" evidence="5">
    <location>
        <begin position="174"/>
        <end position="175"/>
    </location>
    <ligand>
        <name>substrate</name>
    </ligand>
</feature>
<feature type="binding site" evidence="5">
    <location>
        <position position="153"/>
    </location>
    <ligand>
        <name>substrate</name>
    </ligand>
</feature>
<dbReference type="InterPro" id="IPR035994">
    <property type="entry name" value="Nucleoside_phosphorylase_sf"/>
</dbReference>
<dbReference type="CDD" id="cd09008">
    <property type="entry name" value="MTAN"/>
    <property type="match status" value="1"/>
</dbReference>
<dbReference type="SUPFAM" id="SSF53167">
    <property type="entry name" value="Purine and uridine phosphorylases"/>
    <property type="match status" value="1"/>
</dbReference>
<dbReference type="PANTHER" id="PTHR46832">
    <property type="entry name" value="5'-METHYLTHIOADENOSINE/S-ADENOSYLHOMOCYSTEINE NUCLEOSIDASE"/>
    <property type="match status" value="1"/>
</dbReference>
<feature type="active site" description="Proton acceptor" evidence="5">
    <location>
        <position position="12"/>
    </location>
</feature>
<name>A0ABR8QJR9_9BACI</name>
<dbReference type="GO" id="GO:0008782">
    <property type="term" value="F:adenosylhomocysteine nucleosidase activity"/>
    <property type="evidence" value="ECO:0007669"/>
    <property type="project" value="UniProtKB-EC"/>
</dbReference>
<gene>
    <name evidence="5 7" type="primary">mtnN</name>
    <name evidence="7" type="ORF">H9655_01875</name>
</gene>
<dbReference type="Proteomes" id="UP000657931">
    <property type="component" value="Unassembled WGS sequence"/>
</dbReference>
<evidence type="ECO:0000259" key="6">
    <source>
        <dbReference type="Pfam" id="PF01048"/>
    </source>
</evidence>
<accession>A0ABR8QJR9</accession>
<evidence type="ECO:0000313" key="7">
    <source>
        <dbReference type="EMBL" id="MBD7935764.1"/>
    </source>
</evidence>
<keyword evidence="3 5" id="KW-0378">Hydrolase</keyword>
<comment type="pathway">
    <text evidence="1 5">Amino-acid biosynthesis; L-methionine biosynthesis via salvage pathway; S-methyl-5-thio-alpha-D-ribose 1-phosphate from S-methyl-5'-thioadenosine (hydrolase route): step 1/2.</text>
</comment>
<feature type="binding site" evidence="5">
    <location>
        <position position="78"/>
    </location>
    <ligand>
        <name>substrate</name>
    </ligand>
</feature>
<keyword evidence="7" id="KW-0326">Glycosidase</keyword>
<comment type="catalytic activity">
    <reaction evidence="5">
        <text>5'-deoxyadenosine + H2O = 5-deoxy-D-ribose + adenine</text>
        <dbReference type="Rhea" id="RHEA:29859"/>
        <dbReference type="ChEBI" id="CHEBI:15377"/>
        <dbReference type="ChEBI" id="CHEBI:16708"/>
        <dbReference type="ChEBI" id="CHEBI:17319"/>
        <dbReference type="ChEBI" id="CHEBI:149540"/>
        <dbReference type="EC" id="3.2.2.9"/>
    </reaction>
</comment>
<dbReference type="Pfam" id="PF01048">
    <property type="entry name" value="PNP_UDP_1"/>
    <property type="match status" value="1"/>
</dbReference>
<dbReference type="EMBL" id="JACSQT010000001">
    <property type="protein sequence ID" value="MBD7935764.1"/>
    <property type="molecule type" value="Genomic_DNA"/>
</dbReference>
<dbReference type="InterPro" id="IPR010049">
    <property type="entry name" value="MTA_SAH_Nsdase"/>
</dbReference>
<protein>
    <recommendedName>
        <fullName evidence="5">5'-methylthioadenosine/S-adenosylhomocysteine nucleosidase</fullName>
        <shortName evidence="5">MTA/SAH nucleosidase</shortName>
        <shortName evidence="5">MTAN</shortName>
        <ecNumber evidence="5">3.2.2.9</ecNumber>
    </recommendedName>
    <alternativeName>
        <fullName evidence="5">5'-deoxyadenosine nucleosidase</fullName>
        <shortName evidence="5">DOA nucleosidase</shortName>
        <shortName evidence="5">dAdo nucleosidase</shortName>
    </alternativeName>
    <alternativeName>
        <fullName evidence="5">5'-methylthioadenosine nucleosidase</fullName>
        <shortName evidence="5">MTA nucleosidase</shortName>
    </alternativeName>
    <alternativeName>
        <fullName evidence="5">S-adenosylhomocysteine nucleosidase</fullName>
        <shortName evidence="5">AdoHcy nucleosidase</shortName>
        <shortName evidence="5">SAH nucleosidase</shortName>
        <shortName evidence="5">SRH nucleosidase</shortName>
    </alternativeName>
</protein>
<reference evidence="7 8" key="1">
    <citation type="submission" date="2020-08" db="EMBL/GenBank/DDBJ databases">
        <title>A Genomic Blueprint of the Chicken Gut Microbiome.</title>
        <authorList>
            <person name="Gilroy R."/>
            <person name="Ravi A."/>
            <person name="Getino M."/>
            <person name="Pursley I."/>
            <person name="Horton D.L."/>
            <person name="Alikhan N.-F."/>
            <person name="Baker D."/>
            <person name="Gharbi K."/>
            <person name="Hall N."/>
            <person name="Watson M."/>
            <person name="Adriaenssens E.M."/>
            <person name="Foster-Nyarko E."/>
            <person name="Jarju S."/>
            <person name="Secka A."/>
            <person name="Antonio M."/>
            <person name="Oren A."/>
            <person name="Chaudhuri R."/>
            <person name="La Ragione R.M."/>
            <person name="Hildebrand F."/>
            <person name="Pallen M.J."/>
        </authorList>
    </citation>
    <scope>NUCLEOTIDE SEQUENCE [LARGE SCALE GENOMIC DNA]</scope>
    <source>
        <strain evidence="7 8">Sa5YUA1</strain>
    </source>
</reference>
<dbReference type="NCBIfam" id="TIGR01704">
    <property type="entry name" value="MTA_SAH-Nsdase"/>
    <property type="match status" value="1"/>
</dbReference>
<comment type="similarity">
    <text evidence="5">Belongs to the PNP/UDP phosphorylase family. MtnN subfamily.</text>
</comment>
<evidence type="ECO:0000313" key="8">
    <source>
        <dbReference type="Proteomes" id="UP000657931"/>
    </source>
</evidence>
<comment type="catalytic activity">
    <reaction evidence="5">
        <text>S-adenosyl-L-homocysteine + H2O = S-(5-deoxy-D-ribos-5-yl)-L-homocysteine + adenine</text>
        <dbReference type="Rhea" id="RHEA:17805"/>
        <dbReference type="ChEBI" id="CHEBI:15377"/>
        <dbReference type="ChEBI" id="CHEBI:16708"/>
        <dbReference type="ChEBI" id="CHEBI:57856"/>
        <dbReference type="ChEBI" id="CHEBI:58195"/>
        <dbReference type="EC" id="3.2.2.9"/>
    </reaction>
</comment>
<proteinExistence type="inferred from homology"/>
<feature type="active site" description="Proton donor" evidence="5">
    <location>
        <position position="198"/>
    </location>
</feature>
<evidence type="ECO:0000256" key="1">
    <source>
        <dbReference type="ARBA" id="ARBA00004945"/>
    </source>
</evidence>
<comment type="catalytic activity">
    <reaction evidence="5">
        <text>S-methyl-5'-thioadenosine + H2O = 5-(methylsulfanyl)-D-ribose + adenine</text>
        <dbReference type="Rhea" id="RHEA:13617"/>
        <dbReference type="ChEBI" id="CHEBI:15377"/>
        <dbReference type="ChEBI" id="CHEBI:16708"/>
        <dbReference type="ChEBI" id="CHEBI:17509"/>
        <dbReference type="ChEBI" id="CHEBI:78440"/>
        <dbReference type="EC" id="3.2.2.9"/>
    </reaction>
</comment>
<evidence type="ECO:0000256" key="2">
    <source>
        <dbReference type="ARBA" id="ARBA00022605"/>
    </source>
</evidence>
<dbReference type="EC" id="3.2.2.9" evidence="5"/>
<evidence type="ECO:0000256" key="5">
    <source>
        <dbReference type="HAMAP-Rule" id="MF_01684"/>
    </source>
</evidence>
<feature type="domain" description="Nucleoside phosphorylase" evidence="6">
    <location>
        <begin position="2"/>
        <end position="227"/>
    </location>
</feature>
<keyword evidence="4 5" id="KW-0486">Methionine biosynthesis</keyword>
<dbReference type="PANTHER" id="PTHR46832:SF1">
    <property type="entry name" value="5'-METHYLTHIOADENOSINE_S-ADENOSYLHOMOCYSTEINE NUCLEOSIDASE"/>
    <property type="match status" value="1"/>
</dbReference>
<dbReference type="InterPro" id="IPR000845">
    <property type="entry name" value="Nucleoside_phosphorylase_d"/>
</dbReference>